<sequence>MDVTAELKRKRSEILDRLVEIRETQASLEAQMGALDQVIAIYEPDYEPGGALAERKTRKKRGKAPATIEIDTLLSGVEPTVAVLEILREAAMPLTTADCAVRLMQKLGIDGGDPRTSRVATPLCDP</sequence>
<dbReference type="OrthoDB" id="8116923at2"/>
<evidence type="ECO:0000313" key="2">
    <source>
        <dbReference type="Proteomes" id="UP000253324"/>
    </source>
</evidence>
<organism evidence="1 2">
    <name type="scientific">Phyllobacterium bourgognense</name>
    <dbReference type="NCBI Taxonomy" id="314236"/>
    <lineage>
        <taxon>Bacteria</taxon>
        <taxon>Pseudomonadati</taxon>
        <taxon>Pseudomonadota</taxon>
        <taxon>Alphaproteobacteria</taxon>
        <taxon>Hyphomicrobiales</taxon>
        <taxon>Phyllobacteriaceae</taxon>
        <taxon>Phyllobacterium</taxon>
    </lineage>
</organism>
<keyword evidence="2" id="KW-1185">Reference proteome</keyword>
<reference evidence="1 2" key="1">
    <citation type="submission" date="2018-07" db="EMBL/GenBank/DDBJ databases">
        <title>Genomic Encyclopedia of Type Strains, Phase III (KMG-III): the genomes of soil and plant-associated and newly described type strains.</title>
        <authorList>
            <person name="Whitman W."/>
        </authorList>
    </citation>
    <scope>NUCLEOTIDE SEQUENCE [LARGE SCALE GENOMIC DNA]</scope>
    <source>
        <strain evidence="1 2">31-25a</strain>
    </source>
</reference>
<dbReference type="Proteomes" id="UP000253324">
    <property type="component" value="Unassembled WGS sequence"/>
</dbReference>
<dbReference type="EMBL" id="QPJM01000008">
    <property type="protein sequence ID" value="RCW82356.1"/>
    <property type="molecule type" value="Genomic_DNA"/>
</dbReference>
<name>A0A368YSW4_9HYPH</name>
<dbReference type="AlphaFoldDB" id="A0A368YSW4"/>
<dbReference type="RefSeq" id="WP_114430821.1">
    <property type="nucleotide sequence ID" value="NZ_QPJM01000008.1"/>
</dbReference>
<gene>
    <name evidence="1" type="ORF">C7476_108171</name>
</gene>
<comment type="caution">
    <text evidence="1">The sequence shown here is derived from an EMBL/GenBank/DDBJ whole genome shotgun (WGS) entry which is preliminary data.</text>
</comment>
<accession>A0A368YSW4</accession>
<evidence type="ECO:0000313" key="1">
    <source>
        <dbReference type="EMBL" id="RCW82356.1"/>
    </source>
</evidence>
<proteinExistence type="predicted"/>
<protein>
    <submittedName>
        <fullName evidence="1">Uncharacterized protein</fullName>
    </submittedName>
</protein>